<dbReference type="GeneID" id="17355487"/>
<feature type="compositionally biased region" description="Polar residues" evidence="1">
    <location>
        <begin position="182"/>
        <end position="191"/>
    </location>
</feature>
<sequence>MEGPQDQAAAPPPDAAAAAPAAQEAAIDFLVRAGIKFEDPDAPPAEAAGRRGIVRAVVDRLGSMLRGTRHRQLKSPGGRKRRHSRGADEVAVPVSPNNRAAKVQRVGSRHQGTRGSLPEAAAIPAAAPGPMEAVSAADQQQQQQRQDLQPGTPASQAGSSPGKAAAAAADAGDGSQATAASLPTTQPSSLESAAAAQAAAAAAGAAAGAAGPVAAGAAEAAEAPQAEGAEEPRQEHAGGAGSHQEGGGVDDSYEAPASEGPEACSDAQEHAAGAGAEGDQGADASTAAAAAAERPSAEQEVEAPEETPGWQQVAGGVGAAIKWRQVLDSYVQGGEGAGGPLDVNQWLQDLPLVTNLEAQQYVLDELTVHPRVCQRRLPPLLSKLLRRALQSDLGGEEAHALSGIFAKCIARPFLLHDGELLEAAVDCATFLAGAFYPSELLSAMGVWDAAASALQLQALAPLINRIEWCERERGLKACSGMLNLLRAAGSSLASTPDLMPLATLRHAICADAACEATAADGLRAFLGILQGMAAQNGAVAELVASARAAIAGEGAEADAEWQGGGADVEPVGPPSSAAAAEAAAATLLHFHRGAEVAAADERGGLLAWEPATDPAVQEEEDDDSPLGVGTEGGDEAPEADAGLPSQSPSVLELLGAEAAEAMAKAGSGAPEAGATRLALRSVAAAASLPPAAEPGAANILAEPAPAVPAPTAAEAAEQRLDSPAAAQAAADAAEAGAAAGAAAPVAAGAAEPAEAPQAEGEEEVGQEHAGGADSHGHQEGGTVDDGYKAPGSAEMKEGEHLPPSLDLLADGGVQEAPKGDADMPDASPSVLELLGAEEAAEAHQHAQWADADQDGDELAQEVEEARDHQGGGVAEEVPGAADAVERNGDEEPAPEPGSLVQLLDFVQAVVLPATKQPNVDAVACKRGGHRFHNRVTKRSDMFQQMGLAPQAAFKYPKAFTS</sequence>
<dbReference type="InParanoid" id="E1ZDT7"/>
<evidence type="ECO:0000256" key="1">
    <source>
        <dbReference type="SAM" id="MobiDB-lite"/>
    </source>
</evidence>
<feature type="region of interest" description="Disordered" evidence="1">
    <location>
        <begin position="839"/>
        <end position="878"/>
    </location>
</feature>
<name>E1ZDT7_CHLVA</name>
<feature type="region of interest" description="Disordered" evidence="1">
    <location>
        <begin position="558"/>
        <end position="577"/>
    </location>
</feature>
<dbReference type="RefSeq" id="XP_005848184.1">
    <property type="nucleotide sequence ID" value="XM_005848122.1"/>
</dbReference>
<feature type="region of interest" description="Disordered" evidence="1">
    <location>
        <begin position="1"/>
        <end position="21"/>
    </location>
</feature>
<feature type="region of interest" description="Disordered" evidence="1">
    <location>
        <begin position="747"/>
        <end position="827"/>
    </location>
</feature>
<proteinExistence type="predicted"/>
<organism evidence="3">
    <name type="scientific">Chlorella variabilis</name>
    <name type="common">Green alga</name>
    <dbReference type="NCBI Taxonomy" id="554065"/>
    <lineage>
        <taxon>Eukaryota</taxon>
        <taxon>Viridiplantae</taxon>
        <taxon>Chlorophyta</taxon>
        <taxon>core chlorophytes</taxon>
        <taxon>Trebouxiophyceae</taxon>
        <taxon>Chlorellales</taxon>
        <taxon>Chlorellaceae</taxon>
        <taxon>Chlorella clade</taxon>
        <taxon>Chlorella</taxon>
    </lineage>
</organism>
<dbReference type="AlphaFoldDB" id="E1ZDT7"/>
<evidence type="ECO:0000313" key="3">
    <source>
        <dbReference type="Proteomes" id="UP000008141"/>
    </source>
</evidence>
<feature type="region of interest" description="Disordered" evidence="1">
    <location>
        <begin position="614"/>
        <end position="646"/>
    </location>
</feature>
<accession>E1ZDT7</accession>
<feature type="compositionally biased region" description="Low complexity" evidence="1">
    <location>
        <begin position="193"/>
        <end position="227"/>
    </location>
</feature>
<feature type="compositionally biased region" description="Low complexity" evidence="1">
    <location>
        <begin position="118"/>
        <end position="181"/>
    </location>
</feature>
<gene>
    <name evidence="2" type="ORF">CHLNCDRAFT_145594</name>
</gene>
<feature type="region of interest" description="Disordered" evidence="1">
    <location>
        <begin position="709"/>
        <end position="728"/>
    </location>
</feature>
<reference evidence="2 3" key="1">
    <citation type="journal article" date="2010" name="Plant Cell">
        <title>The Chlorella variabilis NC64A genome reveals adaptation to photosymbiosis, coevolution with viruses, and cryptic sex.</title>
        <authorList>
            <person name="Blanc G."/>
            <person name="Duncan G."/>
            <person name="Agarkova I."/>
            <person name="Borodovsky M."/>
            <person name="Gurnon J."/>
            <person name="Kuo A."/>
            <person name="Lindquist E."/>
            <person name="Lucas S."/>
            <person name="Pangilinan J."/>
            <person name="Polle J."/>
            <person name="Salamov A."/>
            <person name="Terry A."/>
            <person name="Yamada T."/>
            <person name="Dunigan D.D."/>
            <person name="Grigoriev I.V."/>
            <person name="Claverie J.M."/>
            <person name="Van Etten J.L."/>
        </authorList>
    </citation>
    <scope>NUCLEOTIDE SEQUENCE [LARGE SCALE GENOMIC DNA]</scope>
    <source>
        <strain evidence="2 3">NC64A</strain>
    </source>
</reference>
<dbReference type="KEGG" id="cvr:CHLNCDRAFT_145594"/>
<feature type="compositionally biased region" description="Basic residues" evidence="1">
    <location>
        <begin position="67"/>
        <end position="84"/>
    </location>
</feature>
<feature type="region of interest" description="Disordered" evidence="1">
    <location>
        <begin position="65"/>
        <end position="310"/>
    </location>
</feature>
<keyword evidence="3" id="KW-1185">Reference proteome</keyword>
<dbReference type="Proteomes" id="UP000008141">
    <property type="component" value="Unassembled WGS sequence"/>
</dbReference>
<dbReference type="OMA" id="IEWCERE"/>
<feature type="compositionally biased region" description="Acidic residues" evidence="1">
    <location>
        <begin position="851"/>
        <end position="862"/>
    </location>
</feature>
<feature type="compositionally biased region" description="Low complexity" evidence="1">
    <location>
        <begin position="270"/>
        <end position="292"/>
    </location>
</feature>
<evidence type="ECO:0000313" key="2">
    <source>
        <dbReference type="EMBL" id="EFN56082.1"/>
    </source>
</evidence>
<protein>
    <submittedName>
        <fullName evidence="2">Uncharacterized protein</fullName>
    </submittedName>
</protein>
<dbReference type="EMBL" id="GL433843">
    <property type="protein sequence ID" value="EFN56082.1"/>
    <property type="molecule type" value="Genomic_DNA"/>
</dbReference>
<feature type="compositionally biased region" description="Gly residues" evidence="1">
    <location>
        <begin position="238"/>
        <end position="249"/>
    </location>
</feature>
<feature type="compositionally biased region" description="Low complexity" evidence="1">
    <location>
        <begin position="747"/>
        <end position="758"/>
    </location>
</feature>